<dbReference type="Pfam" id="PF00440">
    <property type="entry name" value="TetR_N"/>
    <property type="match status" value="1"/>
</dbReference>
<evidence type="ECO:0000256" key="1">
    <source>
        <dbReference type="ARBA" id="ARBA00023125"/>
    </source>
</evidence>
<comment type="caution">
    <text evidence="4">The sequence shown here is derived from an EMBL/GenBank/DDBJ whole genome shotgun (WGS) entry which is preliminary data.</text>
</comment>
<dbReference type="AlphaFoldDB" id="A0A1Q8QPF1"/>
<dbReference type="Proteomes" id="UP000186102">
    <property type="component" value="Unassembled WGS sequence"/>
</dbReference>
<dbReference type="PROSITE" id="PS01081">
    <property type="entry name" value="HTH_TETR_1"/>
    <property type="match status" value="1"/>
</dbReference>
<dbReference type="InterPro" id="IPR039536">
    <property type="entry name" value="TetR_C_Proteobacteria"/>
</dbReference>
<feature type="domain" description="HTH tetR-type" evidence="3">
    <location>
        <begin position="23"/>
        <end position="83"/>
    </location>
</feature>
<dbReference type="SUPFAM" id="SSF46689">
    <property type="entry name" value="Homeodomain-like"/>
    <property type="match status" value="1"/>
</dbReference>
<organism evidence="4 5">
    <name type="scientific">Desulfosporosinus metallidurans</name>
    <dbReference type="NCBI Taxonomy" id="1888891"/>
    <lineage>
        <taxon>Bacteria</taxon>
        <taxon>Bacillati</taxon>
        <taxon>Bacillota</taxon>
        <taxon>Clostridia</taxon>
        <taxon>Eubacteriales</taxon>
        <taxon>Desulfitobacteriaceae</taxon>
        <taxon>Desulfosporosinus</taxon>
    </lineage>
</organism>
<dbReference type="InterPro" id="IPR050109">
    <property type="entry name" value="HTH-type_TetR-like_transc_reg"/>
</dbReference>
<dbReference type="InterPro" id="IPR036271">
    <property type="entry name" value="Tet_transcr_reg_TetR-rel_C_sf"/>
</dbReference>
<dbReference type="SUPFAM" id="SSF48498">
    <property type="entry name" value="Tetracyclin repressor-like, C-terminal domain"/>
    <property type="match status" value="1"/>
</dbReference>
<protein>
    <submittedName>
        <fullName evidence="4">Transcriptional regulator, TetR family</fullName>
    </submittedName>
</protein>
<dbReference type="GO" id="GO:0006355">
    <property type="term" value="P:regulation of DNA-templated transcription"/>
    <property type="evidence" value="ECO:0007669"/>
    <property type="project" value="UniProtKB-ARBA"/>
</dbReference>
<dbReference type="GO" id="GO:0003677">
    <property type="term" value="F:DNA binding"/>
    <property type="evidence" value="ECO:0007669"/>
    <property type="project" value="UniProtKB-UniRule"/>
</dbReference>
<gene>
    <name evidence="4" type="ORF">DSOL_3699</name>
</gene>
<accession>A0A1Q8QPF1</accession>
<dbReference type="PANTHER" id="PTHR30055">
    <property type="entry name" value="HTH-TYPE TRANSCRIPTIONAL REGULATOR RUTR"/>
    <property type="match status" value="1"/>
</dbReference>
<dbReference type="InterPro" id="IPR001647">
    <property type="entry name" value="HTH_TetR"/>
</dbReference>
<dbReference type="InterPro" id="IPR023772">
    <property type="entry name" value="DNA-bd_HTH_TetR-type_CS"/>
</dbReference>
<dbReference type="PROSITE" id="PS50977">
    <property type="entry name" value="HTH_TETR_2"/>
    <property type="match status" value="1"/>
</dbReference>
<dbReference type="Pfam" id="PF14246">
    <property type="entry name" value="TetR_C_7"/>
    <property type="match status" value="1"/>
</dbReference>
<dbReference type="RefSeq" id="WP_075366151.1">
    <property type="nucleotide sequence ID" value="NZ_MLBF01000035.1"/>
</dbReference>
<name>A0A1Q8QPF1_9FIRM</name>
<dbReference type="EMBL" id="MLBF01000035">
    <property type="protein sequence ID" value="OLN29196.1"/>
    <property type="molecule type" value="Genomic_DNA"/>
</dbReference>
<dbReference type="STRING" id="1888891.DSOL_3699"/>
<feature type="DNA-binding region" description="H-T-H motif" evidence="2">
    <location>
        <begin position="46"/>
        <end position="65"/>
    </location>
</feature>
<evidence type="ECO:0000259" key="3">
    <source>
        <dbReference type="PROSITE" id="PS50977"/>
    </source>
</evidence>
<reference evidence="4 5" key="1">
    <citation type="submission" date="2016-09" db="EMBL/GenBank/DDBJ databases">
        <title>Complete genome of Desulfosporosinus sp. OL.</title>
        <authorList>
            <person name="Mardanov A."/>
            <person name="Beletsky A."/>
            <person name="Panova A."/>
            <person name="Karnachuk O."/>
            <person name="Ravin N."/>
        </authorList>
    </citation>
    <scope>NUCLEOTIDE SEQUENCE [LARGE SCALE GENOMIC DNA]</scope>
    <source>
        <strain evidence="4 5">OL</strain>
    </source>
</reference>
<dbReference type="PRINTS" id="PR00455">
    <property type="entry name" value="HTHTETR"/>
</dbReference>
<keyword evidence="5" id="KW-1185">Reference proteome</keyword>
<proteinExistence type="predicted"/>
<dbReference type="OrthoDB" id="9780824at2"/>
<dbReference type="Gene3D" id="1.10.357.10">
    <property type="entry name" value="Tetracycline Repressor, domain 2"/>
    <property type="match status" value="1"/>
</dbReference>
<sequence length="223" mass="25403">MSDKIPIYQHPWVGEDPLLGELTDKQWKILKAALKVFTEKGYSASTTSEIAREAGVAEGTIFRHFKTKKEILLATLIPLMQNFIGPGVTNSLHDLLLQHDNLPMEDVLLLILEDRQKHISALWPLLRIVLLEANYHPELRDVLLNNVVTRVQESLLTFLQKRQSKGELRDDLDAWTLMRSIVGAFAAYLVSKTLFPEREQGHENRQELKAIVNLFLSGAKKKS</sequence>
<keyword evidence="1 2" id="KW-0238">DNA-binding</keyword>
<evidence type="ECO:0000313" key="4">
    <source>
        <dbReference type="EMBL" id="OLN29196.1"/>
    </source>
</evidence>
<evidence type="ECO:0000313" key="5">
    <source>
        <dbReference type="Proteomes" id="UP000186102"/>
    </source>
</evidence>
<dbReference type="InterPro" id="IPR009057">
    <property type="entry name" value="Homeodomain-like_sf"/>
</dbReference>
<evidence type="ECO:0000256" key="2">
    <source>
        <dbReference type="PROSITE-ProRule" id="PRU00335"/>
    </source>
</evidence>